<accession>A0ABP4RWX6</accession>
<dbReference type="InterPro" id="IPR053228">
    <property type="entry name" value="Stereospecific_Lipase"/>
</dbReference>
<feature type="signal peptide" evidence="1">
    <location>
        <begin position="1"/>
        <end position="31"/>
    </location>
</feature>
<proteinExistence type="predicted"/>
<reference evidence="3" key="1">
    <citation type="journal article" date="2019" name="Int. J. Syst. Evol. Microbiol.">
        <title>The Global Catalogue of Microorganisms (GCM) 10K type strain sequencing project: providing services to taxonomists for standard genome sequencing and annotation.</title>
        <authorList>
            <consortium name="The Broad Institute Genomics Platform"/>
            <consortium name="The Broad Institute Genome Sequencing Center for Infectious Disease"/>
            <person name="Wu L."/>
            <person name="Ma J."/>
        </authorList>
    </citation>
    <scope>NUCLEOTIDE SEQUENCE [LARGE SCALE GENOMIC DNA]</scope>
    <source>
        <strain evidence="3">JCM 14718</strain>
    </source>
</reference>
<feature type="chain" id="PRO_5045711680" evidence="1">
    <location>
        <begin position="32"/>
        <end position="301"/>
    </location>
</feature>
<sequence>MPARTHRFLATVAILAAVLTAFFAAATPANAAPHYLVLANLGQGIAASTPNPAGSPAGVNVSSCQPSAAHPRPVVLITGTFGNMIDDWSGLGPTLANRGYCVYSTVIGGSPSSLIQTIGAVATSAAQIGTFVNQVRSRTGAAQVDLVGHSQGGLIGEYYLKNLNGASKVHSFVGLSPTTHGTTLDGLALLGKAFGITDVIGAACPACGDQVPGSAVVTALNAGPVAQPGVSYTIIETRNEFVVTPAGTAAFIAEPGVTNTWVQNSCPFDAVDHASLSYDKGVYDLVDNALDPAHPQPVHCF</sequence>
<dbReference type="InterPro" id="IPR002918">
    <property type="entry name" value="Lipase_EstA/Esterase_EstB"/>
</dbReference>
<dbReference type="SUPFAM" id="SSF53474">
    <property type="entry name" value="alpha/beta-Hydrolases"/>
    <property type="match status" value="1"/>
</dbReference>
<protein>
    <submittedName>
        <fullName evidence="2">Alpha/beta fold hydrolase</fullName>
    </submittedName>
</protein>
<evidence type="ECO:0000313" key="3">
    <source>
        <dbReference type="Proteomes" id="UP001500618"/>
    </source>
</evidence>
<dbReference type="InterPro" id="IPR029058">
    <property type="entry name" value="AB_hydrolase_fold"/>
</dbReference>
<name>A0ABP4RWX6_9ACTN</name>
<dbReference type="GO" id="GO:0016787">
    <property type="term" value="F:hydrolase activity"/>
    <property type="evidence" value="ECO:0007669"/>
    <property type="project" value="UniProtKB-KW"/>
</dbReference>
<dbReference type="Pfam" id="PF01674">
    <property type="entry name" value="Lipase_2"/>
    <property type="match status" value="1"/>
</dbReference>
<organism evidence="2 3">
    <name type="scientific">Fodinicola feengrottensis</name>
    <dbReference type="NCBI Taxonomy" id="435914"/>
    <lineage>
        <taxon>Bacteria</taxon>
        <taxon>Bacillati</taxon>
        <taxon>Actinomycetota</taxon>
        <taxon>Actinomycetes</taxon>
        <taxon>Mycobacteriales</taxon>
        <taxon>Fodinicola</taxon>
    </lineage>
</organism>
<dbReference type="Gene3D" id="3.40.50.1820">
    <property type="entry name" value="alpha/beta hydrolase"/>
    <property type="match status" value="1"/>
</dbReference>
<keyword evidence="1" id="KW-0732">Signal</keyword>
<keyword evidence="3" id="KW-1185">Reference proteome</keyword>
<gene>
    <name evidence="2" type="ORF">GCM10009765_11290</name>
</gene>
<dbReference type="EMBL" id="BAAANY010000003">
    <property type="protein sequence ID" value="GAA1663520.1"/>
    <property type="molecule type" value="Genomic_DNA"/>
</dbReference>
<evidence type="ECO:0000313" key="2">
    <source>
        <dbReference type="EMBL" id="GAA1663520.1"/>
    </source>
</evidence>
<comment type="caution">
    <text evidence="2">The sequence shown here is derived from an EMBL/GenBank/DDBJ whole genome shotgun (WGS) entry which is preliminary data.</text>
</comment>
<evidence type="ECO:0000256" key="1">
    <source>
        <dbReference type="SAM" id="SignalP"/>
    </source>
</evidence>
<dbReference type="RefSeq" id="WP_344307748.1">
    <property type="nucleotide sequence ID" value="NZ_BAAANY010000003.1"/>
</dbReference>
<dbReference type="PANTHER" id="PTHR37574:SF1">
    <property type="entry name" value="LIPASE B"/>
    <property type="match status" value="1"/>
</dbReference>
<dbReference type="PANTHER" id="PTHR37574">
    <property type="entry name" value="LIPASE B"/>
    <property type="match status" value="1"/>
</dbReference>
<keyword evidence="2" id="KW-0378">Hydrolase</keyword>
<dbReference type="Proteomes" id="UP001500618">
    <property type="component" value="Unassembled WGS sequence"/>
</dbReference>